<keyword evidence="4" id="KW-0238">DNA-binding</keyword>
<evidence type="ECO:0000313" key="9">
    <source>
        <dbReference type="Proteomes" id="UP001583177"/>
    </source>
</evidence>
<evidence type="ECO:0000259" key="7">
    <source>
        <dbReference type="SMART" id="SM00906"/>
    </source>
</evidence>
<reference evidence="8 9" key="1">
    <citation type="journal article" date="2024" name="IMA Fungus">
        <title>IMA Genome - F19 : A genome assembly and annotation guide to empower mycologists, including annotated draft genome sequences of Ceratocystis pirilliformis, Diaporthe australafricana, Fusarium ophioides, Paecilomyces lecythidis, and Sporothrix stenoceras.</title>
        <authorList>
            <person name="Aylward J."/>
            <person name="Wilson A.M."/>
            <person name="Visagie C.M."/>
            <person name="Spraker J."/>
            <person name="Barnes I."/>
            <person name="Buitendag C."/>
            <person name="Ceriani C."/>
            <person name="Del Mar Angel L."/>
            <person name="du Plessis D."/>
            <person name="Fuchs T."/>
            <person name="Gasser K."/>
            <person name="Kramer D."/>
            <person name="Li W."/>
            <person name="Munsamy K."/>
            <person name="Piso A."/>
            <person name="Price J.L."/>
            <person name="Sonnekus B."/>
            <person name="Thomas C."/>
            <person name="van der Nest A."/>
            <person name="van Dijk A."/>
            <person name="van Heerden A."/>
            <person name="van Vuuren N."/>
            <person name="Yilmaz N."/>
            <person name="Duong T.A."/>
            <person name="van der Merwe N.A."/>
            <person name="Wingfield M.J."/>
            <person name="Wingfield B.D."/>
        </authorList>
    </citation>
    <scope>NUCLEOTIDE SEQUENCE [LARGE SCALE GENOMIC DNA]</scope>
    <source>
        <strain evidence="8 9">CMW 18300</strain>
    </source>
</reference>
<evidence type="ECO:0000313" key="8">
    <source>
        <dbReference type="EMBL" id="KAL1855250.1"/>
    </source>
</evidence>
<proteinExistence type="predicted"/>
<evidence type="ECO:0000256" key="3">
    <source>
        <dbReference type="ARBA" id="ARBA00023015"/>
    </source>
</evidence>
<dbReference type="PANTHER" id="PTHR31944:SF131">
    <property type="entry name" value="HEME-RESPONSIVE ZINC FINGER TRANSCRIPTION FACTOR HAP1"/>
    <property type="match status" value="1"/>
</dbReference>
<evidence type="ECO:0000256" key="4">
    <source>
        <dbReference type="ARBA" id="ARBA00023125"/>
    </source>
</evidence>
<name>A0ABR3W7J6_9PEZI</name>
<dbReference type="PANTHER" id="PTHR31944">
    <property type="entry name" value="HEME-RESPONSIVE ZINC FINGER TRANSCRIPTION FACTOR HAP1"/>
    <property type="match status" value="1"/>
</dbReference>
<dbReference type="SMART" id="SM00906">
    <property type="entry name" value="Fungal_trans"/>
    <property type="match status" value="1"/>
</dbReference>
<evidence type="ECO:0000256" key="1">
    <source>
        <dbReference type="ARBA" id="ARBA00022723"/>
    </source>
</evidence>
<feature type="domain" description="Xylanolytic transcriptional activator regulatory" evidence="7">
    <location>
        <begin position="235"/>
        <end position="309"/>
    </location>
</feature>
<keyword evidence="6" id="KW-0539">Nucleus</keyword>
<dbReference type="InterPro" id="IPR051430">
    <property type="entry name" value="Fungal_TF_Env_Response"/>
</dbReference>
<keyword evidence="2" id="KW-0862">Zinc</keyword>
<evidence type="ECO:0000256" key="6">
    <source>
        <dbReference type="ARBA" id="ARBA00023242"/>
    </source>
</evidence>
<dbReference type="CDD" id="cd12148">
    <property type="entry name" value="fungal_TF_MHR"/>
    <property type="match status" value="1"/>
</dbReference>
<keyword evidence="5" id="KW-0804">Transcription</keyword>
<dbReference type="Pfam" id="PF04082">
    <property type="entry name" value="Fungal_trans"/>
    <property type="match status" value="1"/>
</dbReference>
<comment type="caution">
    <text evidence="8">The sequence shown here is derived from an EMBL/GenBank/DDBJ whole genome shotgun (WGS) entry which is preliminary data.</text>
</comment>
<organism evidence="8 9">
    <name type="scientific">Diaporthe australafricana</name>
    <dbReference type="NCBI Taxonomy" id="127596"/>
    <lineage>
        <taxon>Eukaryota</taxon>
        <taxon>Fungi</taxon>
        <taxon>Dikarya</taxon>
        <taxon>Ascomycota</taxon>
        <taxon>Pezizomycotina</taxon>
        <taxon>Sordariomycetes</taxon>
        <taxon>Sordariomycetidae</taxon>
        <taxon>Diaporthales</taxon>
        <taxon>Diaporthaceae</taxon>
        <taxon>Diaporthe</taxon>
    </lineage>
</organism>
<dbReference type="EMBL" id="JAWRVE010000132">
    <property type="protein sequence ID" value="KAL1855250.1"/>
    <property type="molecule type" value="Genomic_DNA"/>
</dbReference>
<accession>A0ABR3W7J6</accession>
<sequence>MATSKSTPAAPVVTPASEIETTSSKFAGTFHVHGNSTLFGRPALMSRSISHKTRLLGQSHWMNGAVPVTRNFVAIIEPQLREGKPKVLDIIDKCKVLGRVIKNQRAPAWPTPPTPDLPPRHLADVLVSRYLETIETVYRVLHIPSFKRDYEAIWTKPGTKPEAHFLVQLKLVLALGAVTYDSNFSLRTEATRWIYEAQTYLSEPIFKPRLRIQVIQTRILHLLAMEIVDVSGDSTWISAGPLLRTAVTMGLHRDPRHLPESTPFAAEMRRRLWNTIIEISLQTAMSRGGPPLLSTTDFDAEVPGNINDEALMTGLEHVPSNSRGPTIMSVPRALRMTYAVRLKVTKFLNDLNPTGGTYEETLQLDTEVREAFKDLRRSLHPLRDQPSAKFAFQAAELVMNRWLSSLHMPYFAASFSTPAYAFSRQAAIDTLLKIWCTAWPSSTIASTAAPSAPRTAYSTPSTGSAADIGGDDLMARLITCGTGFFRTVAVQASFAIPTELHAQLEDDEGLGPTRMKRDLAAVTEEVRTWSWRIMEAGEVSAKGYLMAALLAAQTQALQEGGGHMDRAELARFLVGEGEKAAERCVPLLEATVEKTRQVGTPAVGDEFGPSPGLTEDWDLMRMNDAMYLPEGQGAMSWFETDAMPSLYFW</sequence>
<protein>
    <recommendedName>
        <fullName evidence="7">Xylanolytic transcriptional activator regulatory domain-containing protein</fullName>
    </recommendedName>
</protein>
<keyword evidence="1" id="KW-0479">Metal-binding</keyword>
<dbReference type="Proteomes" id="UP001583177">
    <property type="component" value="Unassembled WGS sequence"/>
</dbReference>
<keyword evidence="9" id="KW-1185">Reference proteome</keyword>
<dbReference type="InterPro" id="IPR007219">
    <property type="entry name" value="XnlR_reg_dom"/>
</dbReference>
<gene>
    <name evidence="8" type="ORF">Daus18300_011156</name>
</gene>
<keyword evidence="3" id="KW-0805">Transcription regulation</keyword>
<evidence type="ECO:0000256" key="2">
    <source>
        <dbReference type="ARBA" id="ARBA00022833"/>
    </source>
</evidence>
<evidence type="ECO:0000256" key="5">
    <source>
        <dbReference type="ARBA" id="ARBA00023163"/>
    </source>
</evidence>